<dbReference type="EMBL" id="JACSQM010000015">
    <property type="protein sequence ID" value="MBD7966257.1"/>
    <property type="molecule type" value="Genomic_DNA"/>
</dbReference>
<reference evidence="1 2" key="1">
    <citation type="submission" date="2020-08" db="EMBL/GenBank/DDBJ databases">
        <title>A Genomic Blueprint of the Chicken Gut Microbiome.</title>
        <authorList>
            <person name="Gilroy R."/>
            <person name="Ravi A."/>
            <person name="Getino M."/>
            <person name="Pursley I."/>
            <person name="Horton D.L."/>
            <person name="Alikhan N.-F."/>
            <person name="Baker D."/>
            <person name="Gharbi K."/>
            <person name="Hall N."/>
            <person name="Watson M."/>
            <person name="Adriaenssens E.M."/>
            <person name="Foster-Nyarko E."/>
            <person name="Jarju S."/>
            <person name="Secka A."/>
            <person name="Antonio M."/>
            <person name="Oren A."/>
            <person name="Chaudhuri R."/>
            <person name="La Ragione R.M."/>
            <person name="Hildebrand F."/>
            <person name="Pallen M.J."/>
        </authorList>
    </citation>
    <scope>NUCLEOTIDE SEQUENCE [LARGE SCALE GENOMIC DNA]</scope>
    <source>
        <strain evidence="1 2">Sa2CUA10</strain>
    </source>
</reference>
<dbReference type="RefSeq" id="WP_191755400.1">
    <property type="nucleotide sequence ID" value="NZ_JACSQM010000015.1"/>
</dbReference>
<accession>A0ABR8SRX5</accession>
<comment type="caution">
    <text evidence="1">The sequence shown here is derived from an EMBL/GenBank/DDBJ whole genome shotgun (WGS) entry which is preliminary data.</text>
</comment>
<evidence type="ECO:0000313" key="2">
    <source>
        <dbReference type="Proteomes" id="UP000603641"/>
    </source>
</evidence>
<dbReference type="Proteomes" id="UP000603641">
    <property type="component" value="Unassembled WGS sequence"/>
</dbReference>
<organism evidence="1 2">
    <name type="scientific">Fictibacillus norfolkensis</name>
    <dbReference type="NCBI Taxonomy" id="2762233"/>
    <lineage>
        <taxon>Bacteria</taxon>
        <taxon>Bacillati</taxon>
        <taxon>Bacillota</taxon>
        <taxon>Bacilli</taxon>
        <taxon>Bacillales</taxon>
        <taxon>Fictibacillaceae</taxon>
        <taxon>Fictibacillus</taxon>
    </lineage>
</organism>
<protein>
    <submittedName>
        <fullName evidence="1">Uncharacterized protein</fullName>
    </submittedName>
</protein>
<gene>
    <name evidence="1" type="ORF">H9648_19610</name>
</gene>
<proteinExistence type="predicted"/>
<sequence length="62" mass="7674">MECEKRVVDPINKQLEEEQRKLDPYKAYREEKLDEELKKLNVSEEEREKRKAILLEYELHLK</sequence>
<name>A0ABR8SRX5_9BACL</name>
<evidence type="ECO:0000313" key="1">
    <source>
        <dbReference type="EMBL" id="MBD7966257.1"/>
    </source>
</evidence>
<keyword evidence="2" id="KW-1185">Reference proteome</keyword>